<keyword evidence="2" id="KW-0472">Membrane</keyword>
<name>A0A9P6W799_RHOMI</name>
<feature type="compositionally biased region" description="Basic and acidic residues" evidence="1">
    <location>
        <begin position="352"/>
        <end position="370"/>
    </location>
</feature>
<gene>
    <name evidence="3" type="ORF">C6P46_000890</name>
</gene>
<feature type="region of interest" description="Disordered" evidence="1">
    <location>
        <begin position="197"/>
        <end position="216"/>
    </location>
</feature>
<evidence type="ECO:0000313" key="3">
    <source>
        <dbReference type="EMBL" id="KAG0664753.1"/>
    </source>
</evidence>
<comment type="caution">
    <text evidence="3">The sequence shown here is derived from an EMBL/GenBank/DDBJ whole genome shotgun (WGS) entry which is preliminary data.</text>
</comment>
<protein>
    <recommendedName>
        <fullName evidence="5">Transmembrane protein</fullName>
    </recommendedName>
</protein>
<keyword evidence="2" id="KW-0812">Transmembrane</keyword>
<feature type="compositionally biased region" description="Polar residues" evidence="1">
    <location>
        <begin position="112"/>
        <end position="133"/>
    </location>
</feature>
<feature type="transmembrane region" description="Helical" evidence="2">
    <location>
        <begin position="295"/>
        <end position="317"/>
    </location>
</feature>
<organism evidence="3 4">
    <name type="scientific">Rhodotorula mucilaginosa</name>
    <name type="common">Yeast</name>
    <name type="synonym">Rhodotorula rubra</name>
    <dbReference type="NCBI Taxonomy" id="5537"/>
    <lineage>
        <taxon>Eukaryota</taxon>
        <taxon>Fungi</taxon>
        <taxon>Dikarya</taxon>
        <taxon>Basidiomycota</taxon>
        <taxon>Pucciniomycotina</taxon>
        <taxon>Microbotryomycetes</taxon>
        <taxon>Sporidiobolales</taxon>
        <taxon>Sporidiobolaceae</taxon>
        <taxon>Rhodotorula</taxon>
    </lineage>
</organism>
<feature type="region of interest" description="Disordered" evidence="1">
    <location>
        <begin position="341"/>
        <end position="482"/>
    </location>
</feature>
<evidence type="ECO:0000313" key="4">
    <source>
        <dbReference type="Proteomes" id="UP000777482"/>
    </source>
</evidence>
<evidence type="ECO:0000256" key="2">
    <source>
        <dbReference type="SAM" id="Phobius"/>
    </source>
</evidence>
<evidence type="ECO:0000256" key="1">
    <source>
        <dbReference type="SAM" id="MobiDB-lite"/>
    </source>
</evidence>
<dbReference type="OrthoDB" id="2527532at2759"/>
<feature type="compositionally biased region" description="Basic and acidic residues" evidence="1">
    <location>
        <begin position="399"/>
        <end position="427"/>
    </location>
</feature>
<proteinExistence type="predicted"/>
<feature type="compositionally biased region" description="Basic and acidic residues" evidence="1">
    <location>
        <begin position="452"/>
        <end position="466"/>
    </location>
</feature>
<feature type="region of interest" description="Disordered" evidence="1">
    <location>
        <begin position="495"/>
        <end position="517"/>
    </location>
</feature>
<dbReference type="Proteomes" id="UP000777482">
    <property type="component" value="Unassembled WGS sequence"/>
</dbReference>
<sequence>MQEIAPSTLSLGLPLSLARDGSSQTYLLYLAARWNAVRRNKRAKRRWMGRVPVPSRRKEAARHFSRWTKAGEHPNRCGGAVPVQRANTAGEKRSELLRAAARTPGFRLGPSHTRSSSPVQSPGPTRSGPTVTSLVPLAGSRRHTASLETAVDPAPDEGVRKETEAGLLALPCFISFEPLEQNGSYSNVPASPFLSSASPARRGSAFTPSSPKVGKYGGRDDDSYALQASAATPRLGTQFASNRGRKSEAPPASLPTPAGLRWTTSKGHARRPSAIARLQAALDPRGVVVMTPGRLAGLVVLIFLAGYISSFLPSIYADSPSSSPTMRPTSDFHASLHSMHEGAAERQYSTKGRADSVQDAHFDPGWRRAAAEAGGFRPKRRQGPARMRPEDADEISEYVEPRRPATRQEEPETSRDPHASKPRDKQFQRLKKMAAAKAQNARVGDTAPADLAAREAAARSEQDRVITEGGSGKQRRLRKPSGSLAEFAAEVAAERKQAVDGQDRAERGADDGYAVPKWRLRPQQEYVAHEELESELDA</sequence>
<feature type="compositionally biased region" description="Basic and acidic residues" evidence="1">
    <location>
        <begin position="495"/>
        <end position="510"/>
    </location>
</feature>
<feature type="region of interest" description="Disordered" evidence="1">
    <location>
        <begin position="139"/>
        <end position="158"/>
    </location>
</feature>
<dbReference type="EMBL" id="PUHQ01000012">
    <property type="protein sequence ID" value="KAG0664753.1"/>
    <property type="molecule type" value="Genomic_DNA"/>
</dbReference>
<feature type="region of interest" description="Disordered" evidence="1">
    <location>
        <begin position="103"/>
        <end position="134"/>
    </location>
</feature>
<dbReference type="AlphaFoldDB" id="A0A9P6W799"/>
<keyword evidence="2" id="KW-1133">Transmembrane helix</keyword>
<accession>A0A9P6W799</accession>
<evidence type="ECO:0008006" key="5">
    <source>
        <dbReference type="Google" id="ProtNLM"/>
    </source>
</evidence>
<reference evidence="3 4" key="1">
    <citation type="submission" date="2020-11" db="EMBL/GenBank/DDBJ databases">
        <title>Kefir isolates.</title>
        <authorList>
            <person name="Marcisauskas S."/>
            <person name="Kim Y."/>
            <person name="Blasche S."/>
        </authorList>
    </citation>
    <scope>NUCLEOTIDE SEQUENCE [LARGE SCALE GENOMIC DNA]</scope>
    <source>
        <strain evidence="3 4">KR</strain>
    </source>
</reference>
<feature type="region of interest" description="Disordered" evidence="1">
    <location>
        <begin position="235"/>
        <end position="268"/>
    </location>
</feature>
<keyword evidence="4" id="KW-1185">Reference proteome</keyword>